<protein>
    <submittedName>
        <fullName evidence="1">Uncharacterized protein</fullName>
    </submittedName>
</protein>
<sequence length="45" mass="5239">MPSPFVLVWERLKNIAIVPNCQQNVSKKFIKIICYIDCFRLGTVL</sequence>
<proteinExistence type="predicted"/>
<reference evidence="1" key="1">
    <citation type="journal article" date="2021" name="Proc. Natl. Acad. Sci. U.S.A.">
        <title>A Catalog of Tens of Thousands of Viruses from Human Metagenomes Reveals Hidden Associations with Chronic Diseases.</title>
        <authorList>
            <person name="Tisza M.J."/>
            <person name="Buck C.B."/>
        </authorList>
    </citation>
    <scope>NUCLEOTIDE SEQUENCE</scope>
    <source>
        <strain evidence="1">Ctk5O4</strain>
    </source>
</reference>
<organism evidence="1">
    <name type="scientific">Siphoviridae sp. ctk5O4</name>
    <dbReference type="NCBI Taxonomy" id="2827921"/>
    <lineage>
        <taxon>Viruses</taxon>
        <taxon>Duplodnaviria</taxon>
        <taxon>Heunggongvirae</taxon>
        <taxon>Uroviricota</taxon>
        <taxon>Caudoviricetes</taxon>
    </lineage>
</organism>
<dbReference type="EMBL" id="BK032612">
    <property type="protein sequence ID" value="DAF51250.1"/>
    <property type="molecule type" value="Genomic_DNA"/>
</dbReference>
<accession>A0A8S5SL06</accession>
<evidence type="ECO:0000313" key="1">
    <source>
        <dbReference type="EMBL" id="DAF51250.1"/>
    </source>
</evidence>
<name>A0A8S5SL06_9CAUD</name>